<dbReference type="FunFam" id="3.40.50.300:FF:000076">
    <property type="entry name" value="Replicative DNA helicase"/>
    <property type="match status" value="1"/>
</dbReference>
<dbReference type="GO" id="GO:0003677">
    <property type="term" value="F:DNA binding"/>
    <property type="evidence" value="ECO:0007669"/>
    <property type="project" value="UniProtKB-UniRule"/>
</dbReference>
<evidence type="ECO:0000313" key="17">
    <source>
        <dbReference type="EMBL" id="AMW35583.1"/>
    </source>
</evidence>
<evidence type="ECO:0000256" key="10">
    <source>
        <dbReference type="ARBA" id="ARBA00023235"/>
    </source>
</evidence>
<dbReference type="InterPro" id="IPR027417">
    <property type="entry name" value="P-loop_NTPase"/>
</dbReference>
<dbReference type="GeneID" id="53316674"/>
<comment type="function">
    <text evidence="11 14">The main replicative DNA helicase, it participates in initiation and elongation during chromosome replication. Travels ahead of the DNA replisome, separating dsDNA into templates for DNA synthesis. A processive ATP-dependent 5'-3' DNA helicase it has DNA-dependent ATPase activity.</text>
</comment>
<dbReference type="InterPro" id="IPR036185">
    <property type="entry name" value="DNA_heli_DnaB-like_N_sf"/>
</dbReference>
<dbReference type="EMBL" id="CP014525">
    <property type="protein sequence ID" value="AMW35583.1"/>
    <property type="molecule type" value="Genomic_DNA"/>
</dbReference>
<gene>
    <name evidence="17" type="ORF">AY555_05835</name>
</gene>
<evidence type="ECO:0000259" key="16">
    <source>
        <dbReference type="PROSITE" id="PS51199"/>
    </source>
</evidence>
<dbReference type="InterPro" id="IPR007694">
    <property type="entry name" value="DNA_helicase_DnaB-like_C"/>
</dbReference>
<evidence type="ECO:0000256" key="11">
    <source>
        <dbReference type="ARBA" id="ARBA00044932"/>
    </source>
</evidence>
<dbReference type="Proteomes" id="UP000076066">
    <property type="component" value="Chromosome"/>
</dbReference>
<dbReference type="PANTHER" id="PTHR30153">
    <property type="entry name" value="REPLICATIVE DNA HELICASE DNAB"/>
    <property type="match status" value="1"/>
</dbReference>
<keyword evidence="10" id="KW-0413">Isomerase</keyword>
<feature type="domain" description="SF4 helicase" evidence="16">
    <location>
        <begin position="195"/>
        <end position="501"/>
    </location>
</feature>
<dbReference type="OrthoDB" id="9773982at2"/>
<keyword evidence="7 14" id="KW-0347">Helicase</keyword>
<evidence type="ECO:0000256" key="13">
    <source>
        <dbReference type="NCBIfam" id="TIGR00665"/>
    </source>
</evidence>
<dbReference type="EC" id="5.6.2.3" evidence="13 14"/>
<dbReference type="Pfam" id="PF03796">
    <property type="entry name" value="DnaB_C"/>
    <property type="match status" value="1"/>
</dbReference>
<evidence type="ECO:0000256" key="4">
    <source>
        <dbReference type="ARBA" id="ARBA00022705"/>
    </source>
</evidence>
<dbReference type="NCBIfam" id="TIGR00665">
    <property type="entry name" value="DnaB"/>
    <property type="match status" value="1"/>
</dbReference>
<keyword evidence="3 14" id="KW-0639">Primosome</keyword>
<dbReference type="AlphaFoldDB" id="A0A143DGZ2"/>
<dbReference type="InterPro" id="IPR003593">
    <property type="entry name" value="AAA+_ATPase"/>
</dbReference>
<keyword evidence="9 14" id="KW-0238">DNA-binding</keyword>
<comment type="catalytic activity">
    <reaction evidence="12 14">
        <text>ATP + H2O = ADP + phosphate + H(+)</text>
        <dbReference type="Rhea" id="RHEA:13065"/>
        <dbReference type="ChEBI" id="CHEBI:15377"/>
        <dbReference type="ChEBI" id="CHEBI:15378"/>
        <dbReference type="ChEBI" id="CHEBI:30616"/>
        <dbReference type="ChEBI" id="CHEBI:43474"/>
        <dbReference type="ChEBI" id="CHEBI:456216"/>
        <dbReference type="EC" id="5.6.2.3"/>
    </reaction>
</comment>
<keyword evidence="6 14" id="KW-0378">Hydrolase</keyword>
<keyword evidence="4 14" id="KW-0235">DNA replication</keyword>
<keyword evidence="18" id="KW-1185">Reference proteome</keyword>
<dbReference type="KEGG" id="hjo:AY555_05835"/>
<evidence type="ECO:0000256" key="1">
    <source>
        <dbReference type="ARBA" id="ARBA00008428"/>
    </source>
</evidence>
<dbReference type="SUPFAM" id="SSF48024">
    <property type="entry name" value="N-terminal domain of DnaB helicase"/>
    <property type="match status" value="1"/>
</dbReference>
<evidence type="ECO:0000256" key="5">
    <source>
        <dbReference type="ARBA" id="ARBA00022741"/>
    </source>
</evidence>
<evidence type="ECO:0000256" key="8">
    <source>
        <dbReference type="ARBA" id="ARBA00022840"/>
    </source>
</evidence>
<dbReference type="GO" id="GO:0043139">
    <property type="term" value="F:5'-3' DNA helicase activity"/>
    <property type="evidence" value="ECO:0007669"/>
    <property type="project" value="UniProtKB-EC"/>
</dbReference>
<evidence type="ECO:0000256" key="2">
    <source>
        <dbReference type="ARBA" id="ARBA00011643"/>
    </source>
</evidence>
<protein>
    <recommendedName>
        <fullName evidence="13 14">Replicative DNA helicase</fullName>
        <ecNumber evidence="13 14">5.6.2.3</ecNumber>
    </recommendedName>
</protein>
<dbReference type="Gene3D" id="3.40.50.300">
    <property type="entry name" value="P-loop containing nucleotide triphosphate hydrolases"/>
    <property type="match status" value="1"/>
</dbReference>
<evidence type="ECO:0000256" key="12">
    <source>
        <dbReference type="ARBA" id="ARBA00048954"/>
    </source>
</evidence>
<dbReference type="GO" id="GO:0016887">
    <property type="term" value="F:ATP hydrolysis activity"/>
    <property type="evidence" value="ECO:0007669"/>
    <property type="project" value="RHEA"/>
</dbReference>
<evidence type="ECO:0000256" key="3">
    <source>
        <dbReference type="ARBA" id="ARBA00022515"/>
    </source>
</evidence>
<comment type="subunit">
    <text evidence="2">Homohexamer.</text>
</comment>
<dbReference type="SMART" id="SM00382">
    <property type="entry name" value="AAA"/>
    <property type="match status" value="1"/>
</dbReference>
<accession>A0A143DGZ2</accession>
<evidence type="ECO:0000256" key="14">
    <source>
        <dbReference type="RuleBase" id="RU362085"/>
    </source>
</evidence>
<sequence length="508" mass="56525">MNSYSASTSAPDAPDRDSVLRVPPHNIEAEQALLGAIFQSNRAYERVSEFLTPDHFSNVLHARIYATCGRLIEQGHIANPLTLKAYLEQDPLLQDAGGPQYLAQLANAVVTIVNAADYGRLIHDLALRRELIDLGQSMVNDAFVVDFERTAMNQIEGAEQKLYDLATTGHQEGGFQEFRLALNTAVSMAEAAHRREGQLSGVPTALTDLDKKLGGLHPSDLLILAGRPSMGKTALATNIAFNAARLYKERVDASGNREVIDGAKVAFFSLEMSAEQLATRLLAQEAEISSHKIRTGELSKEDFKRMVQISQDLHTLPLYIDDTPALSVSAVRTRCRRLARQHGLGLVVIDYLQLLSGTPGVRSENRVNEVSAITRGLKALAKELNVPVIALSQLSRAVEQRDDKRPQLSDLRESGSIEQDADVVMFVYREEYYLSRAEPARKGDENEDRFQERHRVWMERCEKAHNVAEVIVAKQRHGPIGTVNLYFDGNYTKFGNYIAPDHLPHDRH</sequence>
<dbReference type="STRING" id="1549855.AY555_05835"/>
<dbReference type="RefSeq" id="WP_066136665.1">
    <property type="nucleotide sequence ID" value="NZ_CP014525.1"/>
</dbReference>
<dbReference type="CDD" id="cd00984">
    <property type="entry name" value="DnaB_C"/>
    <property type="match status" value="1"/>
</dbReference>
<dbReference type="InterPro" id="IPR007693">
    <property type="entry name" value="DNA_helicase_DnaB-like_N"/>
</dbReference>
<keyword evidence="5 14" id="KW-0547">Nucleotide-binding</keyword>
<evidence type="ECO:0000256" key="7">
    <source>
        <dbReference type="ARBA" id="ARBA00022806"/>
    </source>
</evidence>
<evidence type="ECO:0000313" key="18">
    <source>
        <dbReference type="Proteomes" id="UP000076066"/>
    </source>
</evidence>
<comment type="similarity">
    <text evidence="1 14">Belongs to the helicase family. DnaB subfamily.</text>
</comment>
<dbReference type="GO" id="GO:0005829">
    <property type="term" value="C:cytosol"/>
    <property type="evidence" value="ECO:0007669"/>
    <property type="project" value="TreeGrafter"/>
</dbReference>
<name>A0A143DGZ2_9PROT</name>
<dbReference type="GO" id="GO:0042802">
    <property type="term" value="F:identical protein binding"/>
    <property type="evidence" value="ECO:0007669"/>
    <property type="project" value="UniProtKB-ARBA"/>
</dbReference>
<dbReference type="InterPro" id="IPR016136">
    <property type="entry name" value="DNA_helicase_N/primase_C"/>
</dbReference>
<proteinExistence type="inferred from homology"/>
<feature type="region of interest" description="Disordered" evidence="15">
    <location>
        <begin position="1"/>
        <end position="20"/>
    </location>
</feature>
<feature type="compositionally biased region" description="Polar residues" evidence="15">
    <location>
        <begin position="1"/>
        <end position="10"/>
    </location>
</feature>
<dbReference type="GO" id="GO:0006269">
    <property type="term" value="P:DNA replication, synthesis of primer"/>
    <property type="evidence" value="ECO:0007669"/>
    <property type="project" value="UniProtKB-UniRule"/>
</dbReference>
<dbReference type="PANTHER" id="PTHR30153:SF2">
    <property type="entry name" value="REPLICATIVE DNA HELICASE"/>
    <property type="match status" value="1"/>
</dbReference>
<reference evidence="17 18" key="1">
    <citation type="submission" date="2016-02" db="EMBL/GenBank/DDBJ databases">
        <title>Complete Genome of H5569, the type strain of the newly described species Haematospirillium jordaniae.</title>
        <authorList>
            <person name="Nicholson A.C."/>
            <person name="Humrighouse B.W."/>
            <person name="Loparov V."/>
            <person name="McQuiston J.R."/>
        </authorList>
    </citation>
    <scope>NUCLEOTIDE SEQUENCE [LARGE SCALE GENOMIC DNA]</scope>
    <source>
        <strain evidence="17 18">H5569</strain>
    </source>
</reference>
<dbReference type="Gene3D" id="1.10.860.10">
    <property type="entry name" value="DNAb Helicase, Chain A"/>
    <property type="match status" value="1"/>
</dbReference>
<evidence type="ECO:0000256" key="6">
    <source>
        <dbReference type="ARBA" id="ARBA00022801"/>
    </source>
</evidence>
<dbReference type="GO" id="GO:0005524">
    <property type="term" value="F:ATP binding"/>
    <property type="evidence" value="ECO:0007669"/>
    <property type="project" value="UniProtKB-UniRule"/>
</dbReference>
<keyword evidence="8 14" id="KW-0067">ATP-binding</keyword>
<dbReference type="GO" id="GO:1990077">
    <property type="term" value="C:primosome complex"/>
    <property type="evidence" value="ECO:0007669"/>
    <property type="project" value="UniProtKB-UniRule"/>
</dbReference>
<organism evidence="17 18">
    <name type="scientific">Haematospirillum jordaniae</name>
    <dbReference type="NCBI Taxonomy" id="1549855"/>
    <lineage>
        <taxon>Bacteria</taxon>
        <taxon>Pseudomonadati</taxon>
        <taxon>Pseudomonadota</taxon>
        <taxon>Alphaproteobacteria</taxon>
        <taxon>Rhodospirillales</taxon>
        <taxon>Novispirillaceae</taxon>
        <taxon>Haematospirillum</taxon>
    </lineage>
</organism>
<dbReference type="Pfam" id="PF00772">
    <property type="entry name" value="DnaB"/>
    <property type="match status" value="1"/>
</dbReference>
<evidence type="ECO:0000256" key="15">
    <source>
        <dbReference type="SAM" id="MobiDB-lite"/>
    </source>
</evidence>
<dbReference type="NCBIfam" id="NF006606">
    <property type="entry name" value="PRK09165.1"/>
    <property type="match status" value="1"/>
</dbReference>
<dbReference type="SUPFAM" id="SSF52540">
    <property type="entry name" value="P-loop containing nucleoside triphosphate hydrolases"/>
    <property type="match status" value="1"/>
</dbReference>
<dbReference type="InterPro" id="IPR007692">
    <property type="entry name" value="DNA_helicase_DnaB"/>
</dbReference>
<dbReference type="PROSITE" id="PS51199">
    <property type="entry name" value="SF4_HELICASE"/>
    <property type="match status" value="1"/>
</dbReference>
<evidence type="ECO:0000256" key="9">
    <source>
        <dbReference type="ARBA" id="ARBA00023125"/>
    </source>
</evidence>